<protein>
    <recommendedName>
        <fullName evidence="3">Lipoprotein</fullName>
    </recommendedName>
</protein>
<keyword evidence="2" id="KW-1185">Reference proteome</keyword>
<evidence type="ECO:0000313" key="2">
    <source>
        <dbReference type="Proteomes" id="UP000277108"/>
    </source>
</evidence>
<dbReference type="EMBL" id="RKRK01000003">
    <property type="protein sequence ID" value="RPF56510.1"/>
    <property type="molecule type" value="Genomic_DNA"/>
</dbReference>
<dbReference type="Gene3D" id="2.60.40.3700">
    <property type="match status" value="1"/>
</dbReference>
<dbReference type="NCBIfam" id="NF038094">
    <property type="entry name" value="CueP_fam"/>
    <property type="match status" value="1"/>
</dbReference>
<name>A0A3N5BN69_9BACL</name>
<dbReference type="AlphaFoldDB" id="A0A3N5BN69"/>
<comment type="caution">
    <text evidence="1">The sequence shown here is derived from an EMBL/GenBank/DDBJ whole genome shotgun (WGS) entry which is preliminary data.</text>
</comment>
<reference evidence="1 2" key="1">
    <citation type="submission" date="2018-11" db="EMBL/GenBank/DDBJ databases">
        <title>Genomic Encyclopedia of Type Strains, Phase IV (KMG-IV): sequencing the most valuable type-strain genomes for metagenomic binning, comparative biology and taxonomic classification.</title>
        <authorList>
            <person name="Goeker M."/>
        </authorList>
    </citation>
    <scope>NUCLEOTIDE SEQUENCE [LARGE SCALE GENOMIC DNA]</scope>
    <source>
        <strain evidence="1 2">DSM 29158</strain>
    </source>
</reference>
<evidence type="ECO:0008006" key="3">
    <source>
        <dbReference type="Google" id="ProtNLM"/>
    </source>
</evidence>
<dbReference type="InterPro" id="IPR047808">
    <property type="entry name" value="CueP-like"/>
</dbReference>
<gene>
    <name evidence="1" type="ORF">EDD62_1148</name>
</gene>
<dbReference type="PROSITE" id="PS51257">
    <property type="entry name" value="PROKAR_LIPOPROTEIN"/>
    <property type="match status" value="1"/>
</dbReference>
<dbReference type="Pfam" id="PF21172">
    <property type="entry name" value="CueP"/>
    <property type="match status" value="1"/>
</dbReference>
<evidence type="ECO:0000313" key="1">
    <source>
        <dbReference type="EMBL" id="RPF56510.1"/>
    </source>
</evidence>
<sequence length="170" mass="18949">MKRIISIVLFSVLVLQGCSNDESNETSKTDDIKQLVQELSGNKEVKAASISSETLTVENDGETKKYNLPESEFFVSMAPYINETHPCEIHSLSGCQGELVGEDIEVLIEDEDGEVVVDETMTTPDNGFLDFWLEKGKQYHVTMKHDGKVVEKDITTNEGDNTCITDLQLK</sequence>
<proteinExistence type="predicted"/>
<accession>A0A3N5BN69</accession>
<organism evidence="1 2">
    <name type="scientific">Abyssicoccus albus</name>
    <dbReference type="NCBI Taxonomy" id="1817405"/>
    <lineage>
        <taxon>Bacteria</taxon>
        <taxon>Bacillati</taxon>
        <taxon>Bacillota</taxon>
        <taxon>Bacilli</taxon>
        <taxon>Bacillales</taxon>
        <taxon>Abyssicoccaceae</taxon>
    </lineage>
</organism>
<dbReference type="Proteomes" id="UP000277108">
    <property type="component" value="Unassembled WGS sequence"/>
</dbReference>